<evidence type="ECO:0000313" key="3">
    <source>
        <dbReference type="Proteomes" id="UP000054350"/>
    </source>
</evidence>
<evidence type="ECO:0000259" key="1">
    <source>
        <dbReference type="Pfam" id="PF13460"/>
    </source>
</evidence>
<proteinExistence type="predicted"/>
<dbReference type="EMBL" id="GG745339">
    <property type="protein sequence ID" value="KNE62235.1"/>
    <property type="molecule type" value="Genomic_DNA"/>
</dbReference>
<dbReference type="Gene3D" id="3.40.50.720">
    <property type="entry name" value="NAD(P)-binding Rossmann-like Domain"/>
    <property type="match status" value="1"/>
</dbReference>
<organism evidence="2 3">
    <name type="scientific">Allomyces macrogynus (strain ATCC 38327)</name>
    <name type="common">Allomyces javanicus var. macrogynus</name>
    <dbReference type="NCBI Taxonomy" id="578462"/>
    <lineage>
        <taxon>Eukaryota</taxon>
        <taxon>Fungi</taxon>
        <taxon>Fungi incertae sedis</taxon>
        <taxon>Blastocladiomycota</taxon>
        <taxon>Blastocladiomycetes</taxon>
        <taxon>Blastocladiales</taxon>
        <taxon>Blastocladiaceae</taxon>
        <taxon>Allomyces</taxon>
    </lineage>
</organism>
<gene>
    <name evidence="2" type="ORF">AMAG_07474</name>
</gene>
<evidence type="ECO:0000313" key="2">
    <source>
        <dbReference type="EMBL" id="KNE62235.1"/>
    </source>
</evidence>
<reference evidence="2 3" key="1">
    <citation type="submission" date="2009-11" db="EMBL/GenBank/DDBJ databases">
        <title>Annotation of Allomyces macrogynus ATCC 38327.</title>
        <authorList>
            <consortium name="The Broad Institute Genome Sequencing Platform"/>
            <person name="Russ C."/>
            <person name="Cuomo C."/>
            <person name="Burger G."/>
            <person name="Gray M.W."/>
            <person name="Holland P.W.H."/>
            <person name="King N."/>
            <person name="Lang F.B.F."/>
            <person name="Roger A.J."/>
            <person name="Ruiz-Trillo I."/>
            <person name="Young S.K."/>
            <person name="Zeng Q."/>
            <person name="Gargeya S."/>
            <person name="Fitzgerald M."/>
            <person name="Haas B."/>
            <person name="Abouelleil A."/>
            <person name="Alvarado L."/>
            <person name="Arachchi H.M."/>
            <person name="Berlin A."/>
            <person name="Chapman S.B."/>
            <person name="Gearin G."/>
            <person name="Goldberg J."/>
            <person name="Griggs A."/>
            <person name="Gujja S."/>
            <person name="Hansen M."/>
            <person name="Heiman D."/>
            <person name="Howarth C."/>
            <person name="Larimer J."/>
            <person name="Lui A."/>
            <person name="MacDonald P.J.P."/>
            <person name="McCowen C."/>
            <person name="Montmayeur A."/>
            <person name="Murphy C."/>
            <person name="Neiman D."/>
            <person name="Pearson M."/>
            <person name="Priest M."/>
            <person name="Roberts A."/>
            <person name="Saif S."/>
            <person name="Shea T."/>
            <person name="Sisk P."/>
            <person name="Stolte C."/>
            <person name="Sykes S."/>
            <person name="Wortman J."/>
            <person name="Nusbaum C."/>
            <person name="Birren B."/>
        </authorList>
    </citation>
    <scope>NUCLEOTIDE SEQUENCE [LARGE SCALE GENOMIC DNA]</scope>
    <source>
        <strain evidence="2 3">ATCC 38327</strain>
    </source>
</reference>
<dbReference type="VEuPathDB" id="FungiDB:AMAG_07474"/>
<feature type="domain" description="NAD(P)-binding" evidence="1">
    <location>
        <begin position="14"/>
        <end position="189"/>
    </location>
</feature>
<name>A0A0L0SIR8_ALLM3</name>
<protein>
    <recommendedName>
        <fullName evidence="1">NAD(P)-binding domain-containing protein</fullName>
    </recommendedName>
</protein>
<dbReference type="AlphaFoldDB" id="A0A0L0SIR8"/>
<reference evidence="3" key="2">
    <citation type="submission" date="2009-11" db="EMBL/GenBank/DDBJ databases">
        <title>The Genome Sequence of Allomyces macrogynus strain ATCC 38327.</title>
        <authorList>
            <consortium name="The Broad Institute Genome Sequencing Platform"/>
            <person name="Russ C."/>
            <person name="Cuomo C."/>
            <person name="Shea T."/>
            <person name="Young S.K."/>
            <person name="Zeng Q."/>
            <person name="Koehrsen M."/>
            <person name="Haas B."/>
            <person name="Borodovsky M."/>
            <person name="Guigo R."/>
            <person name="Alvarado L."/>
            <person name="Berlin A."/>
            <person name="Borenstein D."/>
            <person name="Chen Z."/>
            <person name="Engels R."/>
            <person name="Freedman E."/>
            <person name="Gellesch M."/>
            <person name="Goldberg J."/>
            <person name="Griggs A."/>
            <person name="Gujja S."/>
            <person name="Heiman D."/>
            <person name="Hepburn T."/>
            <person name="Howarth C."/>
            <person name="Jen D."/>
            <person name="Larson L."/>
            <person name="Lewis B."/>
            <person name="Mehta T."/>
            <person name="Park D."/>
            <person name="Pearson M."/>
            <person name="Roberts A."/>
            <person name="Saif S."/>
            <person name="Shenoy N."/>
            <person name="Sisk P."/>
            <person name="Stolte C."/>
            <person name="Sykes S."/>
            <person name="Walk T."/>
            <person name="White J."/>
            <person name="Yandava C."/>
            <person name="Burger G."/>
            <person name="Gray M.W."/>
            <person name="Holland P.W.H."/>
            <person name="King N."/>
            <person name="Lang F.B.F."/>
            <person name="Roger A.J."/>
            <person name="Ruiz-Trillo I."/>
            <person name="Lander E."/>
            <person name="Nusbaum C."/>
        </authorList>
    </citation>
    <scope>NUCLEOTIDE SEQUENCE [LARGE SCALE GENOMIC DNA]</scope>
    <source>
        <strain evidence="3">ATCC 38327</strain>
    </source>
</reference>
<dbReference type="Pfam" id="PF13460">
    <property type="entry name" value="NAD_binding_10"/>
    <property type="match status" value="1"/>
</dbReference>
<dbReference type="eggNOG" id="ENOG502S1NQ">
    <property type="taxonomic scope" value="Eukaryota"/>
</dbReference>
<dbReference type="Proteomes" id="UP000054350">
    <property type="component" value="Unassembled WGS sequence"/>
</dbReference>
<keyword evidence="3" id="KW-1185">Reference proteome</keyword>
<sequence>MTQEHEQVTVLLVGGTGRVGKLALHELLNRGSTVRAIVRSAPKGSPTSNQKLQVIQASITDLTVAQLAEHLRGCDTILSAHSHPRDPAGSMKSPAMLVTDAVKKLCAAAAEVKPATPIILVLLSAHIGSIIDGDAKRSLVERAVLCLFNLVMAHFKDAQACAEYLSGGTHEGVEYAAVRPANFVEGFAGMKLVTDDAVFAKWKSKFPVMCDPKTTRH</sequence>
<dbReference type="OrthoDB" id="10254221at2759"/>
<dbReference type="PANTHER" id="PTHR15020:SF11">
    <property type="entry name" value="OS06G0360300 PROTEIN"/>
    <property type="match status" value="1"/>
</dbReference>
<dbReference type="InterPro" id="IPR016040">
    <property type="entry name" value="NAD(P)-bd_dom"/>
</dbReference>
<dbReference type="SUPFAM" id="SSF51735">
    <property type="entry name" value="NAD(P)-binding Rossmann-fold domains"/>
    <property type="match status" value="1"/>
</dbReference>
<dbReference type="PANTHER" id="PTHR15020">
    <property type="entry name" value="FLAVIN REDUCTASE-RELATED"/>
    <property type="match status" value="1"/>
</dbReference>
<dbReference type="InterPro" id="IPR036291">
    <property type="entry name" value="NAD(P)-bd_dom_sf"/>
</dbReference>
<accession>A0A0L0SIR8</accession>